<dbReference type="KEGG" id="vg:12979135"/>
<dbReference type="EMBL" id="HE611333">
    <property type="protein sequence ID" value="CCE60778.1"/>
    <property type="molecule type" value="Genomic_DNA"/>
</dbReference>
<dbReference type="OrthoDB" id="27737at10239"/>
<dbReference type="Pfam" id="PF23825">
    <property type="entry name" value="DUF7195"/>
    <property type="match status" value="1"/>
</dbReference>
<proteinExistence type="predicted"/>
<protein>
    <submittedName>
        <fullName evidence="1">Uncharacterized protein</fullName>
    </submittedName>
</protein>
<dbReference type="Proteomes" id="UP000002867">
    <property type="component" value="Segment"/>
</dbReference>
<keyword evidence="2" id="KW-1185">Reference proteome</keyword>
<organism evidence="1 2">
    <name type="scientific">Pseudomonas phage tf</name>
    <dbReference type="NCBI Taxonomy" id="1114179"/>
    <lineage>
        <taxon>Viruses</taxon>
        <taxon>Duplodnaviria</taxon>
        <taxon>Heunggongvirae</taxon>
        <taxon>Uroviricota</taxon>
        <taxon>Caudoviricetes</taxon>
        <taxon>Krylovvirus</taxon>
        <taxon>Krylovvirus tf</taxon>
    </lineage>
</organism>
<accession>I2FLP4</accession>
<dbReference type="GeneID" id="12979135"/>
<dbReference type="InterPro" id="IPR055619">
    <property type="entry name" value="DUF7195"/>
</dbReference>
<evidence type="ECO:0000313" key="2">
    <source>
        <dbReference type="Proteomes" id="UP000002867"/>
    </source>
</evidence>
<evidence type="ECO:0000313" key="1">
    <source>
        <dbReference type="EMBL" id="CCE60778.1"/>
    </source>
</evidence>
<dbReference type="RefSeq" id="YP_006382483.1">
    <property type="nucleotide sequence ID" value="NC_017971.2"/>
</dbReference>
<reference evidence="1 2" key="1">
    <citation type="journal article" date="2012" name="PLoS ONE">
        <title>Genomic Analysis of Pseudomonas putida Phage tf with Localized Single-Strand DNA Interruptions.</title>
        <authorList>
            <person name="Glukhov A.S."/>
            <person name="Krutilina A.I."/>
            <person name="Shlyapnikov M.G."/>
            <person name="Severinov K."/>
            <person name="Lavysh D."/>
            <person name="Kochetkov V.V."/>
            <person name="McGrath J.W."/>
            <person name="de Leeuwe C."/>
            <person name="Shaburova O.V."/>
            <person name="Krylov V.N."/>
            <person name="Akulenko N.V."/>
            <person name="Kulakov L.A."/>
        </authorList>
    </citation>
    <scope>NUCLEOTIDE SEQUENCE [LARGE SCALE GENOMIC DNA]</scope>
</reference>
<name>I2FLP4_9CAUD</name>
<gene>
    <name evidence="1" type="ORF">tf_23</name>
</gene>
<sequence>MTTRTQTVIHLENTEATRKYPFTRNTLDQIQDIRYKMEKEMGADGNDYLIPAPVVIAQAIDEMHERLFP</sequence>